<protein>
    <submittedName>
        <fullName evidence="1">Uncharacterized protein</fullName>
    </submittedName>
</protein>
<name>X1CRN8_9ZZZZ</name>
<sequence length="80" mass="9393">EKVLEIAYPSNPSTWKLLNKNEAFEKLWANMKFSIRASKGMPPNYPIMKDSVKKELIKPWVRYINDKFRGSLHIRAGRSK</sequence>
<evidence type="ECO:0000313" key="1">
    <source>
        <dbReference type="EMBL" id="GAG98768.1"/>
    </source>
</evidence>
<gene>
    <name evidence="1" type="ORF">S01H4_41384</name>
</gene>
<dbReference type="EMBL" id="BART01022629">
    <property type="protein sequence ID" value="GAG98768.1"/>
    <property type="molecule type" value="Genomic_DNA"/>
</dbReference>
<reference evidence="1" key="1">
    <citation type="journal article" date="2014" name="Front. Microbiol.">
        <title>High frequency of phylogenetically diverse reductive dehalogenase-homologous genes in deep subseafloor sedimentary metagenomes.</title>
        <authorList>
            <person name="Kawai M."/>
            <person name="Futagami T."/>
            <person name="Toyoda A."/>
            <person name="Takaki Y."/>
            <person name="Nishi S."/>
            <person name="Hori S."/>
            <person name="Arai W."/>
            <person name="Tsubouchi T."/>
            <person name="Morono Y."/>
            <person name="Uchiyama I."/>
            <person name="Ito T."/>
            <person name="Fujiyama A."/>
            <person name="Inagaki F."/>
            <person name="Takami H."/>
        </authorList>
    </citation>
    <scope>NUCLEOTIDE SEQUENCE</scope>
    <source>
        <strain evidence="1">Expedition CK06-06</strain>
    </source>
</reference>
<accession>X1CRN8</accession>
<proteinExistence type="predicted"/>
<organism evidence="1">
    <name type="scientific">marine sediment metagenome</name>
    <dbReference type="NCBI Taxonomy" id="412755"/>
    <lineage>
        <taxon>unclassified sequences</taxon>
        <taxon>metagenomes</taxon>
        <taxon>ecological metagenomes</taxon>
    </lineage>
</organism>
<comment type="caution">
    <text evidence="1">The sequence shown here is derived from an EMBL/GenBank/DDBJ whole genome shotgun (WGS) entry which is preliminary data.</text>
</comment>
<feature type="non-terminal residue" evidence="1">
    <location>
        <position position="1"/>
    </location>
</feature>
<dbReference type="AlphaFoldDB" id="X1CRN8"/>